<dbReference type="Gene3D" id="2.60.40.1120">
    <property type="entry name" value="Carboxypeptidase-like, regulatory domain"/>
    <property type="match status" value="1"/>
</dbReference>
<evidence type="ECO:0000313" key="14">
    <source>
        <dbReference type="Proteomes" id="UP000479293"/>
    </source>
</evidence>
<dbReference type="GO" id="GO:0009279">
    <property type="term" value="C:cell outer membrane"/>
    <property type="evidence" value="ECO:0007669"/>
    <property type="project" value="UniProtKB-SubCell"/>
</dbReference>
<dbReference type="PANTHER" id="PTHR30069:SF29">
    <property type="entry name" value="HEMOGLOBIN AND HEMOGLOBIN-HAPTOGLOBIN-BINDING PROTEIN 1-RELATED"/>
    <property type="match status" value="1"/>
</dbReference>
<dbReference type="GO" id="GO:0044718">
    <property type="term" value="P:siderophore transmembrane transport"/>
    <property type="evidence" value="ECO:0007669"/>
    <property type="project" value="TreeGrafter"/>
</dbReference>
<evidence type="ECO:0000256" key="9">
    <source>
        <dbReference type="ARBA" id="ARBA00023237"/>
    </source>
</evidence>
<dbReference type="AlphaFoldDB" id="A0A7C9FBU7"/>
<comment type="caution">
    <text evidence="13">The sequence shown here is derived from an EMBL/GenBank/DDBJ whole genome shotgun (WGS) entry which is preliminary data.</text>
</comment>
<dbReference type="EMBL" id="WHLY01000002">
    <property type="protein sequence ID" value="MPR33007.1"/>
    <property type="molecule type" value="Genomic_DNA"/>
</dbReference>
<dbReference type="InterPro" id="IPR012910">
    <property type="entry name" value="Plug_dom"/>
</dbReference>
<evidence type="ECO:0000256" key="4">
    <source>
        <dbReference type="ARBA" id="ARBA00022692"/>
    </source>
</evidence>
<evidence type="ECO:0000256" key="5">
    <source>
        <dbReference type="ARBA" id="ARBA00022729"/>
    </source>
</evidence>
<organism evidence="13 14">
    <name type="scientific">Salmonirosea aquatica</name>
    <dbReference type="NCBI Taxonomy" id="2654236"/>
    <lineage>
        <taxon>Bacteria</taxon>
        <taxon>Pseudomonadati</taxon>
        <taxon>Bacteroidota</taxon>
        <taxon>Cytophagia</taxon>
        <taxon>Cytophagales</taxon>
        <taxon>Spirosomataceae</taxon>
        <taxon>Salmonirosea</taxon>
    </lineage>
</organism>
<name>A0A7C9FBU7_9BACT</name>
<keyword evidence="5" id="KW-0732">Signal</keyword>
<evidence type="ECO:0000259" key="12">
    <source>
        <dbReference type="Pfam" id="PF07715"/>
    </source>
</evidence>
<evidence type="ECO:0000256" key="10">
    <source>
        <dbReference type="RuleBase" id="RU003357"/>
    </source>
</evidence>
<dbReference type="PANTHER" id="PTHR30069">
    <property type="entry name" value="TONB-DEPENDENT OUTER MEMBRANE RECEPTOR"/>
    <property type="match status" value="1"/>
</dbReference>
<evidence type="ECO:0000256" key="8">
    <source>
        <dbReference type="ARBA" id="ARBA00023170"/>
    </source>
</evidence>
<keyword evidence="8 13" id="KW-0675">Receptor</keyword>
<evidence type="ECO:0000256" key="3">
    <source>
        <dbReference type="ARBA" id="ARBA00022452"/>
    </source>
</evidence>
<dbReference type="Gene3D" id="2.40.170.20">
    <property type="entry name" value="TonB-dependent receptor, beta-barrel domain"/>
    <property type="match status" value="1"/>
</dbReference>
<dbReference type="SUPFAM" id="SSF49464">
    <property type="entry name" value="Carboxypeptidase regulatory domain-like"/>
    <property type="match status" value="1"/>
</dbReference>
<dbReference type="InterPro" id="IPR036942">
    <property type="entry name" value="Beta-barrel_TonB_sf"/>
</dbReference>
<keyword evidence="2" id="KW-0813">Transport</keyword>
<reference evidence="13 14" key="1">
    <citation type="submission" date="2019-10" db="EMBL/GenBank/DDBJ databases">
        <title>Draft Genome Sequence of Cytophagaceae sp. SJW1-29.</title>
        <authorList>
            <person name="Choi A."/>
        </authorList>
    </citation>
    <scope>NUCLEOTIDE SEQUENCE [LARGE SCALE GENOMIC DNA]</scope>
    <source>
        <strain evidence="13 14">SJW1-29</strain>
    </source>
</reference>
<dbReference type="InterPro" id="IPR000531">
    <property type="entry name" value="Beta-barrel_TonB"/>
</dbReference>
<dbReference type="SUPFAM" id="SSF56935">
    <property type="entry name" value="Porins"/>
    <property type="match status" value="1"/>
</dbReference>
<dbReference type="Pfam" id="PF00593">
    <property type="entry name" value="TonB_dep_Rec_b-barrel"/>
    <property type="match status" value="1"/>
</dbReference>
<keyword evidence="9" id="KW-0998">Cell outer membrane</keyword>
<dbReference type="Gene3D" id="2.170.130.10">
    <property type="entry name" value="TonB-dependent receptor, plug domain"/>
    <property type="match status" value="1"/>
</dbReference>
<dbReference type="Pfam" id="PF07715">
    <property type="entry name" value="Plug"/>
    <property type="match status" value="1"/>
</dbReference>
<keyword evidence="6 10" id="KW-0798">TonB box</keyword>
<comment type="similarity">
    <text evidence="10">Belongs to the TonB-dependent receptor family.</text>
</comment>
<keyword evidence="14" id="KW-1185">Reference proteome</keyword>
<keyword evidence="4" id="KW-0812">Transmembrane</keyword>
<evidence type="ECO:0000313" key="13">
    <source>
        <dbReference type="EMBL" id="MPR33007.1"/>
    </source>
</evidence>
<dbReference type="InterPro" id="IPR037066">
    <property type="entry name" value="Plug_dom_sf"/>
</dbReference>
<evidence type="ECO:0000256" key="2">
    <source>
        <dbReference type="ARBA" id="ARBA00022448"/>
    </source>
</evidence>
<dbReference type="InterPro" id="IPR008969">
    <property type="entry name" value="CarboxyPept-like_regulatory"/>
</dbReference>
<feature type="domain" description="TonB-dependent receptor-like beta-barrel" evidence="11">
    <location>
        <begin position="304"/>
        <end position="766"/>
    </location>
</feature>
<dbReference type="RefSeq" id="WP_152757920.1">
    <property type="nucleotide sequence ID" value="NZ_WHLY01000002.1"/>
</dbReference>
<dbReference type="GO" id="GO:0015344">
    <property type="term" value="F:siderophore uptake transmembrane transporter activity"/>
    <property type="evidence" value="ECO:0007669"/>
    <property type="project" value="TreeGrafter"/>
</dbReference>
<evidence type="ECO:0000256" key="7">
    <source>
        <dbReference type="ARBA" id="ARBA00023136"/>
    </source>
</evidence>
<gene>
    <name evidence="13" type="ORF">GBK04_06445</name>
</gene>
<dbReference type="Proteomes" id="UP000479293">
    <property type="component" value="Unassembled WGS sequence"/>
</dbReference>
<dbReference type="InterPro" id="IPR039426">
    <property type="entry name" value="TonB-dep_rcpt-like"/>
</dbReference>
<feature type="domain" description="TonB-dependent receptor plug" evidence="12">
    <location>
        <begin position="147"/>
        <end position="227"/>
    </location>
</feature>
<evidence type="ECO:0000256" key="6">
    <source>
        <dbReference type="ARBA" id="ARBA00023077"/>
    </source>
</evidence>
<keyword evidence="7 10" id="KW-0472">Membrane</keyword>
<evidence type="ECO:0000256" key="1">
    <source>
        <dbReference type="ARBA" id="ARBA00004571"/>
    </source>
</evidence>
<accession>A0A7C9FBU7</accession>
<dbReference type="Pfam" id="PF13715">
    <property type="entry name" value="CarbopepD_reg_2"/>
    <property type="match status" value="1"/>
</dbReference>
<protein>
    <submittedName>
        <fullName evidence="13">TonB-dependent receptor plug domain-containing protein</fullName>
    </submittedName>
</protein>
<evidence type="ECO:0000259" key="11">
    <source>
        <dbReference type="Pfam" id="PF00593"/>
    </source>
</evidence>
<sequence>MICQRYFLTILFFAGFLVNSQGQGTKSTTLFGTVTNALTGEKMSGASVFVMEVRKGTQTDKGGFYILSVPSGKYTVKYSSIGFKPVLKEIELRADQVNQDIQLEEDTKLLDEVTVTTGKPEENVQKVEIGASRLNIRSIQKIPAFMGEVDVMRSLLMLPGVTTVGEGTTGINVRGGSIDQNLVLMDEAPLFNTSHLFGFFSVFNQDAVRDVTLQRGGIPAEYGGRASSVLDVRLKYPNSEQFSGSGGIGLISSRLTLEGPIVAKKLSTLLAVRASFNDFLFKIGPIALRDTKANFYDITNKWLWTINNRQELTFSGYFSNDNFKIPSDSLSSVDVNASSSLFGYRTASGTLRWQFNVNDKVSWEAAAVLTNYRASTMIPDSANAIDLVSSITYQNLKFQYSNRTNPRHFLKGGAGVIGYGVQPNTLTPGPYSNILPLDIEREHAAEFSAFAEDEWKLTDNFSAVIGLRYSQFLRLGAATINRYAPGGPLAEDVVIETETYDKGAVVKTYGGLEPRLALRWTLGATTSVKAGYNRMRQYLQLVSNTTAALPTARWTTSSPYIKPQIADQVSLGLFKNLKNDMYETSAEVYYKKIQNALDYKDGADIVLNEKLETAVLQGDGRAYGLELMAKKNTGFWTGWVSYTYARTFLQINSPFPEERVNNGNWYPANFDRPHTLNAMTVFRPNLMVTVAFNFTLSSGRTATYPFGRYTLFDPTIFGANIPIYLNRNQDRIPAYHRLDFSITFDQNPEKHPERKWKNSWVFSLYNVYAHKNAFSIFYNLRPYALTEANKLSIFATVFPSLTYNFKF</sequence>
<keyword evidence="3" id="KW-1134">Transmembrane beta strand</keyword>
<comment type="subcellular location">
    <subcellularLocation>
        <location evidence="1">Cell outer membrane</location>
        <topology evidence="1">Multi-pass membrane protein</topology>
    </subcellularLocation>
</comment>
<proteinExistence type="inferred from homology"/>